<proteinExistence type="predicted"/>
<dbReference type="Proteomes" id="UP000324252">
    <property type="component" value="Unassembled WGS sequence"/>
</dbReference>
<organism evidence="1 2">
    <name type="scientific">Lutimaribacter pacificus</name>
    <dbReference type="NCBI Taxonomy" id="391948"/>
    <lineage>
        <taxon>Bacteria</taxon>
        <taxon>Pseudomonadati</taxon>
        <taxon>Pseudomonadota</taxon>
        <taxon>Alphaproteobacteria</taxon>
        <taxon>Rhodobacterales</taxon>
        <taxon>Roseobacteraceae</taxon>
        <taxon>Lutimaribacter</taxon>
    </lineage>
</organism>
<name>A0A1H0GM63_9RHOB</name>
<sequence>MRKLDRERIDASHANPLTFSKKSVSDIYRLIEKLMSEHNVNDALAVRYRDAGIKLYDSDPEVAYLLLKRAAEIRPNGKLIDQLLKGLERKGSG</sequence>
<reference evidence="1 2" key="1">
    <citation type="submission" date="2016-11" db="EMBL/GenBank/DDBJ databases">
        <authorList>
            <person name="Varghese N."/>
            <person name="Submissions S."/>
        </authorList>
    </citation>
    <scope>NUCLEOTIDE SEQUENCE [LARGE SCALE GENOMIC DNA]</scope>
    <source>
        <strain evidence="1 2">DSM 29620</strain>
    </source>
</reference>
<gene>
    <name evidence="1" type="ORF">SAMN05444142_102289</name>
</gene>
<dbReference type="EMBL" id="FQZZ01000002">
    <property type="protein sequence ID" value="SHJ89535.1"/>
    <property type="molecule type" value="Genomic_DNA"/>
</dbReference>
<evidence type="ECO:0000313" key="1">
    <source>
        <dbReference type="EMBL" id="SHJ89535.1"/>
    </source>
</evidence>
<keyword evidence="2" id="KW-1185">Reference proteome</keyword>
<evidence type="ECO:0000313" key="2">
    <source>
        <dbReference type="Proteomes" id="UP000324252"/>
    </source>
</evidence>
<protein>
    <submittedName>
        <fullName evidence="1">Uncharacterized protein</fullName>
    </submittedName>
</protein>
<accession>A0A1H0GM63</accession>
<dbReference type="AlphaFoldDB" id="A0A1H0GM63"/>